<name>A0A848J6G7_9BACT</name>
<dbReference type="AlphaFoldDB" id="A0A848J6G7"/>
<sequence length="353" mass="40365">MDNLNILEVTAPIWGAFLKDSKPELTLKETKFNKLGSGISIFYPSIEELIIIKKSAISNTNTVIPLHIKILLPDLMNEGFTEKLINDSISIIKDVVYALRLYKFGWFMNPLFTEIVFENGMLINRLPGHYRQSFYYNAENNPAIHYSYELSKEDFSDNSSLLKIYRLLVEYKGHSNTSVDIAIDSFNSAFGYQIKLKDQLNFLFTSLDAAMGGMSASYIDNIKLKARFKERLQTLIDCAGLAITNEQLNWFDDYKNGGRAIRNGIAHGNWGIDLENIAEQNFENIYEVIKNVLIEYINFCTVYSINPALISDNFDITKANSYCGIFNKVLEECMNDSHKSQIFNSISFNNRDI</sequence>
<keyword evidence="2" id="KW-1185">Reference proteome</keyword>
<comment type="caution">
    <text evidence="1">The sequence shown here is derived from an EMBL/GenBank/DDBJ whole genome shotgun (WGS) entry which is preliminary data.</text>
</comment>
<protein>
    <recommendedName>
        <fullName evidence="3">Apea-like HEPN domain-containing protein</fullName>
    </recommendedName>
</protein>
<evidence type="ECO:0000313" key="2">
    <source>
        <dbReference type="Proteomes" id="UP000559010"/>
    </source>
</evidence>
<reference evidence="1 2" key="1">
    <citation type="submission" date="2020-04" db="EMBL/GenBank/DDBJ databases">
        <title>Flammeovirgaceae bacterium KN852 isolated from deep sea.</title>
        <authorList>
            <person name="Zhang D.-C."/>
        </authorList>
    </citation>
    <scope>NUCLEOTIDE SEQUENCE [LARGE SCALE GENOMIC DNA]</scope>
    <source>
        <strain evidence="1 2">KN852</strain>
    </source>
</reference>
<dbReference type="Proteomes" id="UP000559010">
    <property type="component" value="Unassembled WGS sequence"/>
</dbReference>
<evidence type="ECO:0000313" key="1">
    <source>
        <dbReference type="EMBL" id="NMM50838.1"/>
    </source>
</evidence>
<dbReference type="EMBL" id="JABBNU010000017">
    <property type="protein sequence ID" value="NMM50838.1"/>
    <property type="molecule type" value="Genomic_DNA"/>
</dbReference>
<proteinExistence type="predicted"/>
<evidence type="ECO:0008006" key="3">
    <source>
        <dbReference type="Google" id="ProtNLM"/>
    </source>
</evidence>
<accession>A0A848J6G7</accession>
<organism evidence="1 2">
    <name type="scientific">Marinigracilibium pacificum</name>
    <dbReference type="NCBI Taxonomy" id="2729599"/>
    <lineage>
        <taxon>Bacteria</taxon>
        <taxon>Pseudomonadati</taxon>
        <taxon>Bacteroidota</taxon>
        <taxon>Cytophagia</taxon>
        <taxon>Cytophagales</taxon>
        <taxon>Flammeovirgaceae</taxon>
        <taxon>Marinigracilibium</taxon>
    </lineage>
</organism>
<dbReference type="RefSeq" id="WP_169685206.1">
    <property type="nucleotide sequence ID" value="NZ_JABBNU010000017.1"/>
</dbReference>
<gene>
    <name evidence="1" type="ORF">HH304_20685</name>
</gene>